<protein>
    <submittedName>
        <fullName evidence="1">Uncharacterized protein</fullName>
    </submittedName>
</protein>
<gene>
    <name evidence="1" type="ORF">NTH_03993</name>
</gene>
<evidence type="ECO:0000313" key="1">
    <source>
        <dbReference type="EMBL" id="UUP19490.1"/>
    </source>
</evidence>
<proteinExistence type="predicted"/>
<dbReference type="EMBL" id="CP030941">
    <property type="protein sequence ID" value="UUP19490.1"/>
    <property type="molecule type" value="Genomic_DNA"/>
</dbReference>
<accession>A0ABY5MNC5</accession>
<sequence length="79" mass="8690">MAVEIKVLAEDETGAWVTVSDAEVPYSFIAFARPGQIPDRSDEVDIEVFLATPPLNRLHLRAQSVVLERLGIAAKENGR</sequence>
<dbReference type="RefSeq" id="WP_338531638.1">
    <property type="nucleotide sequence ID" value="NZ_CP030941.1"/>
</dbReference>
<dbReference type="Proteomes" id="UP001342418">
    <property type="component" value="Chromosome"/>
</dbReference>
<keyword evidence="2" id="KW-1185">Reference proteome</keyword>
<name>A0ABY5MNC5_9HYPH</name>
<reference evidence="1 2" key="1">
    <citation type="submission" date="2018-07" db="EMBL/GenBank/DDBJ databases">
        <title>Genome sequence of Nitratireductor thuwali#1536.</title>
        <authorList>
            <person name="Michoud G."/>
            <person name="Merlino G."/>
            <person name="Sefrji F.O."/>
            <person name="Daffonchio D."/>
        </authorList>
    </citation>
    <scope>NUCLEOTIDE SEQUENCE [LARGE SCALE GENOMIC DNA]</scope>
    <source>
        <strain evidence="2">Nit1536</strain>
    </source>
</reference>
<organism evidence="1 2">
    <name type="scientific">Nitratireductor thuwali</name>
    <dbReference type="NCBI Taxonomy" id="2267699"/>
    <lineage>
        <taxon>Bacteria</taxon>
        <taxon>Pseudomonadati</taxon>
        <taxon>Pseudomonadota</taxon>
        <taxon>Alphaproteobacteria</taxon>
        <taxon>Hyphomicrobiales</taxon>
        <taxon>Phyllobacteriaceae</taxon>
        <taxon>Nitratireductor</taxon>
    </lineage>
</organism>
<evidence type="ECO:0000313" key="2">
    <source>
        <dbReference type="Proteomes" id="UP001342418"/>
    </source>
</evidence>